<evidence type="ECO:0000256" key="9">
    <source>
        <dbReference type="ARBA" id="ARBA00022692"/>
    </source>
</evidence>
<dbReference type="Pfam" id="PF01478">
    <property type="entry name" value="Peptidase_A24"/>
    <property type="match status" value="1"/>
</dbReference>
<comment type="catalytic activity">
    <reaction evidence="14 18">
        <text>Typically cleaves a -Gly-|-Phe- bond to release an N-terminal, basic peptide of 5-8 residues from type IV prepilin, and then N-methylates the new N-terminal amino group, the methyl donor being S-adenosyl-L-methionine.</text>
        <dbReference type="EC" id="3.4.23.43"/>
    </reaction>
</comment>
<dbReference type="Pfam" id="PF06750">
    <property type="entry name" value="A24_N_bact"/>
    <property type="match status" value="1"/>
</dbReference>
<dbReference type="GO" id="GO:0008168">
    <property type="term" value="F:methyltransferase activity"/>
    <property type="evidence" value="ECO:0007669"/>
    <property type="project" value="UniProtKB-KW"/>
</dbReference>
<evidence type="ECO:0000259" key="21">
    <source>
        <dbReference type="Pfam" id="PF06750"/>
    </source>
</evidence>
<dbReference type="InterPro" id="IPR014032">
    <property type="entry name" value="Peptidase_A24A_bac"/>
</dbReference>
<reference evidence="22 23" key="1">
    <citation type="submission" date="2018-01" db="EMBL/GenBank/DDBJ databases">
        <title>Genome sequence of a Cantenovulum-like bacteria.</title>
        <authorList>
            <person name="Tan W.R."/>
            <person name="Lau N.-S."/>
            <person name="Go F."/>
            <person name="Amirul A.-A.A."/>
        </authorList>
    </citation>
    <scope>NUCLEOTIDE SEQUENCE [LARGE SCALE GENOMIC DNA]</scope>
    <source>
        <strain evidence="22 23">CCB-QB4</strain>
    </source>
</reference>
<feature type="transmembrane region" description="Helical" evidence="19">
    <location>
        <begin position="191"/>
        <end position="211"/>
    </location>
</feature>
<comment type="similarity">
    <text evidence="2 17">Belongs to the peptidase A24 family.</text>
</comment>
<dbReference type="GO" id="GO:0006465">
    <property type="term" value="P:signal peptide processing"/>
    <property type="evidence" value="ECO:0007669"/>
    <property type="project" value="TreeGrafter"/>
</dbReference>
<comment type="function">
    <text evidence="18">Plays an essential role in type IV pili and type II pseudopili formation by proteolytically removing the leader sequence from substrate proteins and subsequently monomethylating the alpha-amino group of the newly exposed N-terminal phenylalanine.</text>
</comment>
<evidence type="ECO:0000256" key="15">
    <source>
        <dbReference type="ARBA" id="ARBA00067082"/>
    </source>
</evidence>
<keyword evidence="12 19" id="KW-0472">Membrane</keyword>
<dbReference type="PANTHER" id="PTHR30487:SF0">
    <property type="entry name" value="PREPILIN LEADER PEPTIDASE_N-METHYLTRANSFERASE-RELATED"/>
    <property type="match status" value="1"/>
</dbReference>
<dbReference type="GO" id="GO:0032259">
    <property type="term" value="P:methylation"/>
    <property type="evidence" value="ECO:0007669"/>
    <property type="project" value="UniProtKB-KW"/>
</dbReference>
<keyword evidence="4" id="KW-0997">Cell inner membrane</keyword>
<evidence type="ECO:0000256" key="18">
    <source>
        <dbReference type="RuleBase" id="RU003794"/>
    </source>
</evidence>
<dbReference type="InterPro" id="IPR010627">
    <property type="entry name" value="Prepilin_pept_A24_N"/>
</dbReference>
<keyword evidence="23" id="KW-1185">Reference proteome</keyword>
<evidence type="ECO:0000256" key="13">
    <source>
        <dbReference type="ARBA" id="ARBA00023268"/>
    </source>
</evidence>
<dbReference type="OrthoDB" id="9789291at2"/>
<gene>
    <name evidence="22" type="ORF">C2869_21035</name>
</gene>
<feature type="domain" description="Prepilin type IV endopeptidase peptidase" evidence="20">
    <location>
        <begin position="144"/>
        <end position="253"/>
    </location>
</feature>
<organism evidence="22 23">
    <name type="scientific">Saccharobesus litoralis</name>
    <dbReference type="NCBI Taxonomy" id="2172099"/>
    <lineage>
        <taxon>Bacteria</taxon>
        <taxon>Pseudomonadati</taxon>
        <taxon>Pseudomonadota</taxon>
        <taxon>Gammaproteobacteria</taxon>
        <taxon>Alteromonadales</taxon>
        <taxon>Alteromonadaceae</taxon>
        <taxon>Saccharobesus</taxon>
    </lineage>
</organism>
<feature type="transmembrane region" description="Helical" evidence="19">
    <location>
        <begin position="167"/>
        <end position="184"/>
    </location>
</feature>
<sequence length="296" mass="33500">MFENISLMFVQYPAIWVTTALLVCLCIGSFLNVVIHRLPKMLEKEFLCECREYLTDELKKPSNDQQTDQTYNLVKPNSTCPSCNTAIKPWHNIPIFGWLTLRGKCANCQNPISVRYPLVELLTGVTGAFAAWYFGYGLAAFAAIIFTCLIIAMTFIDLDSMLLPDQLTLPLLWLGLLVNYQAIFVPLHDAVLGAVLGYLALWSIFWLFKLVTGKEGMGYGDFKLLAALGAWMGYQALLPIILISSFVGAVLGIIILKTRKDEEQRIPFGPYLAIAGWIAFYWRDNLIHFYLHNFVY</sequence>
<feature type="transmembrane region" description="Helical" evidence="19">
    <location>
        <begin position="231"/>
        <end position="256"/>
    </location>
</feature>
<evidence type="ECO:0000256" key="10">
    <source>
        <dbReference type="ARBA" id="ARBA00022801"/>
    </source>
</evidence>
<keyword evidence="10 18" id="KW-0378">Hydrolase</keyword>
<dbReference type="InterPro" id="IPR050882">
    <property type="entry name" value="Prepilin_peptidase/N-MTase"/>
</dbReference>
<keyword evidence="6 18" id="KW-0645">Protease</keyword>
<dbReference type="GO" id="GO:0004190">
    <property type="term" value="F:aspartic-type endopeptidase activity"/>
    <property type="evidence" value="ECO:0007669"/>
    <property type="project" value="UniProtKB-EC"/>
</dbReference>
<keyword evidence="8" id="KW-0949">S-adenosyl-L-methionine</keyword>
<evidence type="ECO:0000313" key="23">
    <source>
        <dbReference type="Proteomes" id="UP000244441"/>
    </source>
</evidence>
<protein>
    <recommendedName>
        <fullName evidence="16 18">Prepilin leader peptidase/N-methyltransferase</fullName>
        <ecNumber evidence="18">2.1.1.-</ecNumber>
        <ecNumber evidence="15 18">3.4.23.43</ecNumber>
    </recommendedName>
</protein>
<keyword evidence="11 19" id="KW-1133">Transmembrane helix</keyword>
<dbReference type="PRINTS" id="PR00864">
    <property type="entry name" value="PREPILNPTASE"/>
</dbReference>
<evidence type="ECO:0000256" key="17">
    <source>
        <dbReference type="RuleBase" id="RU003793"/>
    </source>
</evidence>
<dbReference type="KEGG" id="cate:C2869_21035"/>
<evidence type="ECO:0000256" key="16">
    <source>
        <dbReference type="ARBA" id="ARBA00071870"/>
    </source>
</evidence>
<evidence type="ECO:0000256" key="6">
    <source>
        <dbReference type="ARBA" id="ARBA00022670"/>
    </source>
</evidence>
<feature type="transmembrane region" description="Helical" evidence="19">
    <location>
        <begin position="12"/>
        <end position="35"/>
    </location>
</feature>
<keyword evidence="9 18" id="KW-0812">Transmembrane</keyword>
<evidence type="ECO:0000256" key="5">
    <source>
        <dbReference type="ARBA" id="ARBA00022603"/>
    </source>
</evidence>
<evidence type="ECO:0000256" key="3">
    <source>
        <dbReference type="ARBA" id="ARBA00022475"/>
    </source>
</evidence>
<evidence type="ECO:0000256" key="19">
    <source>
        <dbReference type="SAM" id="Phobius"/>
    </source>
</evidence>
<evidence type="ECO:0000256" key="8">
    <source>
        <dbReference type="ARBA" id="ARBA00022691"/>
    </source>
</evidence>
<keyword evidence="13 18" id="KW-0511">Multifunctional enzyme</keyword>
<proteinExistence type="inferred from homology"/>
<accession>A0A2S0VWY0</accession>
<evidence type="ECO:0000256" key="11">
    <source>
        <dbReference type="ARBA" id="ARBA00022989"/>
    </source>
</evidence>
<evidence type="ECO:0000313" key="22">
    <source>
        <dbReference type="EMBL" id="AWB68727.1"/>
    </source>
</evidence>
<evidence type="ECO:0000256" key="4">
    <source>
        <dbReference type="ARBA" id="ARBA00022519"/>
    </source>
</evidence>
<dbReference type="FunFam" id="1.20.120.1220:FF:000001">
    <property type="entry name" value="Type 4 prepilin-like proteins leader peptide-processing enzyme"/>
    <property type="match status" value="1"/>
</dbReference>
<comment type="subcellular location">
    <subcellularLocation>
        <location evidence="1">Cell inner membrane</location>
        <topology evidence="1">Multi-pass membrane protein</topology>
    </subcellularLocation>
    <subcellularLocation>
        <location evidence="18">Cell membrane</location>
        <topology evidence="18">Multi-pass membrane protein</topology>
    </subcellularLocation>
</comment>
<keyword evidence="7 18" id="KW-0808">Transferase</keyword>
<dbReference type="EC" id="2.1.1.-" evidence="18"/>
<dbReference type="InterPro" id="IPR000045">
    <property type="entry name" value="Prepilin_IV_endopep_pep"/>
</dbReference>
<evidence type="ECO:0000256" key="1">
    <source>
        <dbReference type="ARBA" id="ARBA00004429"/>
    </source>
</evidence>
<evidence type="ECO:0000256" key="7">
    <source>
        <dbReference type="ARBA" id="ARBA00022679"/>
    </source>
</evidence>
<dbReference type="PANTHER" id="PTHR30487">
    <property type="entry name" value="TYPE 4 PREPILIN-LIKE PROTEINS LEADER PEPTIDE-PROCESSING ENZYME"/>
    <property type="match status" value="1"/>
</dbReference>
<evidence type="ECO:0000256" key="2">
    <source>
        <dbReference type="ARBA" id="ARBA00005801"/>
    </source>
</evidence>
<dbReference type="EMBL" id="CP026604">
    <property type="protein sequence ID" value="AWB68727.1"/>
    <property type="molecule type" value="Genomic_DNA"/>
</dbReference>
<dbReference type="AlphaFoldDB" id="A0A2S0VWY0"/>
<keyword evidence="5 18" id="KW-0489">Methyltransferase</keyword>
<feature type="transmembrane region" description="Helical" evidence="19">
    <location>
        <begin position="268"/>
        <end position="291"/>
    </location>
</feature>
<dbReference type="EC" id="3.4.23.43" evidence="15 18"/>
<dbReference type="Gene3D" id="1.20.120.1220">
    <property type="match status" value="1"/>
</dbReference>
<feature type="domain" description="Prepilin peptidase A24 N-terminal" evidence="21">
    <location>
        <begin position="22"/>
        <end position="134"/>
    </location>
</feature>
<feature type="transmembrane region" description="Helical" evidence="19">
    <location>
        <begin position="131"/>
        <end position="155"/>
    </location>
</feature>
<evidence type="ECO:0000256" key="12">
    <source>
        <dbReference type="ARBA" id="ARBA00023136"/>
    </source>
</evidence>
<dbReference type="GO" id="GO:0005886">
    <property type="term" value="C:plasma membrane"/>
    <property type="evidence" value="ECO:0007669"/>
    <property type="project" value="UniProtKB-SubCell"/>
</dbReference>
<evidence type="ECO:0000256" key="14">
    <source>
        <dbReference type="ARBA" id="ARBA00050401"/>
    </source>
</evidence>
<keyword evidence="3" id="KW-1003">Cell membrane</keyword>
<evidence type="ECO:0000259" key="20">
    <source>
        <dbReference type="Pfam" id="PF01478"/>
    </source>
</evidence>
<name>A0A2S0VWY0_9ALTE</name>
<dbReference type="RefSeq" id="WP_108604779.1">
    <property type="nucleotide sequence ID" value="NZ_CP026604.1"/>
</dbReference>
<dbReference type="Proteomes" id="UP000244441">
    <property type="component" value="Chromosome"/>
</dbReference>